<keyword evidence="3" id="KW-1185">Reference proteome</keyword>
<dbReference type="GO" id="GO:0003700">
    <property type="term" value="F:DNA-binding transcription factor activity"/>
    <property type="evidence" value="ECO:0007669"/>
    <property type="project" value="InterPro"/>
</dbReference>
<feature type="domain" description="HTH marR-type" evidence="1">
    <location>
        <begin position="25"/>
        <end position="159"/>
    </location>
</feature>
<dbReference type="SMART" id="SM00347">
    <property type="entry name" value="HTH_MARR"/>
    <property type="match status" value="1"/>
</dbReference>
<dbReference type="InterPro" id="IPR039422">
    <property type="entry name" value="MarR/SlyA-like"/>
</dbReference>
<dbReference type="RefSeq" id="WP_143785495.1">
    <property type="nucleotide sequence ID" value="NZ_FUZP01000003.1"/>
</dbReference>
<accession>A0A1T5KXF9</accession>
<organism evidence="2 3">
    <name type="scientific">Okibacterium fritillariae</name>
    <dbReference type="NCBI Taxonomy" id="123320"/>
    <lineage>
        <taxon>Bacteria</taxon>
        <taxon>Bacillati</taxon>
        <taxon>Actinomycetota</taxon>
        <taxon>Actinomycetes</taxon>
        <taxon>Micrococcales</taxon>
        <taxon>Microbacteriaceae</taxon>
        <taxon>Okibacterium</taxon>
    </lineage>
</organism>
<gene>
    <name evidence="2" type="ORF">SAMN06309945_2639</name>
</gene>
<dbReference type="SUPFAM" id="SSF46785">
    <property type="entry name" value="Winged helix' DNA-binding domain"/>
    <property type="match status" value="1"/>
</dbReference>
<dbReference type="InterPro" id="IPR036390">
    <property type="entry name" value="WH_DNA-bd_sf"/>
</dbReference>
<dbReference type="PRINTS" id="PR00598">
    <property type="entry name" value="HTHMARR"/>
</dbReference>
<name>A0A1T5KXF9_9MICO</name>
<dbReference type="STRING" id="123320.SAMN06309945_2639"/>
<dbReference type="Proteomes" id="UP000190857">
    <property type="component" value="Unassembled WGS sequence"/>
</dbReference>
<dbReference type="PANTHER" id="PTHR33164">
    <property type="entry name" value="TRANSCRIPTIONAL REGULATOR, MARR FAMILY"/>
    <property type="match status" value="1"/>
</dbReference>
<dbReference type="Gene3D" id="1.10.10.10">
    <property type="entry name" value="Winged helix-like DNA-binding domain superfamily/Winged helix DNA-binding domain"/>
    <property type="match status" value="1"/>
</dbReference>
<sequence>MRREQTRESTGYWYSDDDASPRGVDVLNALRLYRASESALRRRTRSAMGMGETDLVAVQYLLQQQRAGKTVSPKELAAHLNISSASTTILIDRLAKSGHVERVPHPTDRRALIIVPTVESDSEVRATLGTMHTRLIEVADSLAPQDAVTVMRFLEDMRAAIDSVE</sequence>
<evidence type="ECO:0000313" key="3">
    <source>
        <dbReference type="Proteomes" id="UP000190857"/>
    </source>
</evidence>
<protein>
    <submittedName>
        <fullName evidence="2">DNA-binding transcriptional regulator, MarR family</fullName>
    </submittedName>
</protein>
<dbReference type="GO" id="GO:0003677">
    <property type="term" value="F:DNA binding"/>
    <property type="evidence" value="ECO:0007669"/>
    <property type="project" value="UniProtKB-KW"/>
</dbReference>
<dbReference type="PANTHER" id="PTHR33164:SF43">
    <property type="entry name" value="HTH-TYPE TRANSCRIPTIONAL REPRESSOR YETL"/>
    <property type="match status" value="1"/>
</dbReference>
<dbReference type="PROSITE" id="PS50995">
    <property type="entry name" value="HTH_MARR_2"/>
    <property type="match status" value="1"/>
</dbReference>
<dbReference type="Pfam" id="PF12802">
    <property type="entry name" value="MarR_2"/>
    <property type="match status" value="1"/>
</dbReference>
<dbReference type="InterPro" id="IPR036388">
    <property type="entry name" value="WH-like_DNA-bd_sf"/>
</dbReference>
<dbReference type="EMBL" id="FUZP01000003">
    <property type="protein sequence ID" value="SKC68502.1"/>
    <property type="molecule type" value="Genomic_DNA"/>
</dbReference>
<dbReference type="OrthoDB" id="162531at2"/>
<dbReference type="GO" id="GO:0006950">
    <property type="term" value="P:response to stress"/>
    <property type="evidence" value="ECO:0007669"/>
    <property type="project" value="TreeGrafter"/>
</dbReference>
<evidence type="ECO:0000259" key="1">
    <source>
        <dbReference type="PROSITE" id="PS50995"/>
    </source>
</evidence>
<keyword evidence="2" id="KW-0238">DNA-binding</keyword>
<dbReference type="InterPro" id="IPR000835">
    <property type="entry name" value="HTH_MarR-typ"/>
</dbReference>
<dbReference type="AlphaFoldDB" id="A0A1T5KXF9"/>
<reference evidence="2 3" key="1">
    <citation type="submission" date="2017-02" db="EMBL/GenBank/DDBJ databases">
        <authorList>
            <person name="Peterson S.W."/>
        </authorList>
    </citation>
    <scope>NUCLEOTIDE SEQUENCE [LARGE SCALE GENOMIC DNA]</scope>
    <source>
        <strain evidence="2 3">VKM Ac-2059</strain>
    </source>
</reference>
<proteinExistence type="predicted"/>
<evidence type="ECO:0000313" key="2">
    <source>
        <dbReference type="EMBL" id="SKC68502.1"/>
    </source>
</evidence>